<proteinExistence type="predicted"/>
<evidence type="ECO:0000313" key="2">
    <source>
        <dbReference type="Proteomes" id="UP000176901"/>
    </source>
</evidence>
<accession>A0A1G2R2V9</accession>
<dbReference type="EMBL" id="MHTW01000018">
    <property type="protein sequence ID" value="OHA67123.1"/>
    <property type="molecule type" value="Genomic_DNA"/>
</dbReference>
<dbReference type="AlphaFoldDB" id="A0A1G2R2V9"/>
<name>A0A1G2R2V9_9BACT</name>
<evidence type="ECO:0000313" key="1">
    <source>
        <dbReference type="EMBL" id="OHA67123.1"/>
    </source>
</evidence>
<dbReference type="Proteomes" id="UP000176901">
    <property type="component" value="Unassembled WGS sequence"/>
</dbReference>
<dbReference type="STRING" id="1802451.A3C82_02645"/>
<gene>
    <name evidence="1" type="ORF">A3C82_02645</name>
</gene>
<organism evidence="1 2">
    <name type="scientific">Candidatus Wildermuthbacteria bacterium RIFCSPHIGHO2_02_FULL_47_12</name>
    <dbReference type="NCBI Taxonomy" id="1802451"/>
    <lineage>
        <taxon>Bacteria</taxon>
        <taxon>Candidatus Wildermuthiibacteriota</taxon>
    </lineage>
</organism>
<sequence>MNKKLVIGGIVLLLIIGGGAFLLLGGTEPKPGLGESGPDTIPTKWSQAGDYEIKDVVGQQTVVTNAKAGFSFKVPEGWSVKDENFGEEYSLNLLHPNAEFDNNNLLVSGCFINVETMYQPDEAIYVTAIIKDLENNPSISDNRAVIKLGERLALQTSIISSASSDNPEIMKKIRDIIQIAIPLNQEIVVNFQLTLKKNFTDQCVTILNRLSSEGSF</sequence>
<protein>
    <submittedName>
        <fullName evidence="1">Uncharacterized protein</fullName>
    </submittedName>
</protein>
<comment type="caution">
    <text evidence="1">The sequence shown here is derived from an EMBL/GenBank/DDBJ whole genome shotgun (WGS) entry which is preliminary data.</text>
</comment>
<reference evidence="1 2" key="1">
    <citation type="journal article" date="2016" name="Nat. Commun.">
        <title>Thousands of microbial genomes shed light on interconnected biogeochemical processes in an aquifer system.</title>
        <authorList>
            <person name="Anantharaman K."/>
            <person name="Brown C.T."/>
            <person name="Hug L.A."/>
            <person name="Sharon I."/>
            <person name="Castelle C.J."/>
            <person name="Probst A.J."/>
            <person name="Thomas B.C."/>
            <person name="Singh A."/>
            <person name="Wilkins M.J."/>
            <person name="Karaoz U."/>
            <person name="Brodie E.L."/>
            <person name="Williams K.H."/>
            <person name="Hubbard S.S."/>
            <person name="Banfield J.F."/>
        </authorList>
    </citation>
    <scope>NUCLEOTIDE SEQUENCE [LARGE SCALE GENOMIC DNA]</scope>
</reference>